<proteinExistence type="predicted"/>
<dbReference type="SUPFAM" id="SSF56672">
    <property type="entry name" value="DNA/RNA polymerases"/>
    <property type="match status" value="1"/>
</dbReference>
<feature type="domain" description="CCHC-type" evidence="12">
    <location>
        <begin position="286"/>
        <end position="300"/>
    </location>
</feature>
<dbReference type="GO" id="GO:0006397">
    <property type="term" value="P:mRNA processing"/>
    <property type="evidence" value="ECO:0007669"/>
    <property type="project" value="UniProtKB-KW"/>
</dbReference>
<evidence type="ECO:0000256" key="8">
    <source>
        <dbReference type="ARBA" id="ARBA00048173"/>
    </source>
</evidence>
<dbReference type="Pfam" id="PF22936">
    <property type="entry name" value="Pol_BBD"/>
    <property type="match status" value="1"/>
</dbReference>
<keyword evidence="10" id="KW-0862">Zinc</keyword>
<evidence type="ECO:0000256" key="9">
    <source>
        <dbReference type="ARBA" id="ARBA00049244"/>
    </source>
</evidence>
<dbReference type="SUPFAM" id="SSF57756">
    <property type="entry name" value="Retrovirus zinc finger-like domains"/>
    <property type="match status" value="1"/>
</dbReference>
<comment type="catalytic activity">
    <reaction evidence="9">
        <text>DNA(n) + a 2'-deoxyribonucleoside 5'-triphosphate = DNA(n+1) + diphosphate</text>
        <dbReference type="Rhea" id="RHEA:22508"/>
        <dbReference type="Rhea" id="RHEA-COMP:17339"/>
        <dbReference type="Rhea" id="RHEA-COMP:17340"/>
        <dbReference type="ChEBI" id="CHEBI:33019"/>
        <dbReference type="ChEBI" id="CHEBI:61560"/>
        <dbReference type="ChEBI" id="CHEBI:173112"/>
        <dbReference type="EC" id="2.7.7.7"/>
    </reaction>
</comment>
<dbReference type="PROSITE" id="PS50994">
    <property type="entry name" value="INTEGRASE"/>
    <property type="match status" value="1"/>
</dbReference>
<organism evidence="14 15">
    <name type="scientific">Ustilago trichophora</name>
    <dbReference type="NCBI Taxonomy" id="86804"/>
    <lineage>
        <taxon>Eukaryota</taxon>
        <taxon>Fungi</taxon>
        <taxon>Dikarya</taxon>
        <taxon>Basidiomycota</taxon>
        <taxon>Ustilaginomycotina</taxon>
        <taxon>Ustilaginomycetes</taxon>
        <taxon>Ustilaginales</taxon>
        <taxon>Ustilaginaceae</taxon>
        <taxon>Ustilago</taxon>
    </lineage>
</organism>
<dbReference type="Gene3D" id="3.30.420.10">
    <property type="entry name" value="Ribonuclease H-like superfamily/Ribonuclease H"/>
    <property type="match status" value="1"/>
</dbReference>
<dbReference type="GO" id="GO:0006508">
    <property type="term" value="P:proteolysis"/>
    <property type="evidence" value="ECO:0007669"/>
    <property type="project" value="UniProtKB-KW"/>
</dbReference>
<dbReference type="GO" id="GO:0003964">
    <property type="term" value="F:RNA-directed DNA polymerase activity"/>
    <property type="evidence" value="ECO:0007669"/>
    <property type="project" value="UniProtKB-EC"/>
</dbReference>
<evidence type="ECO:0000256" key="1">
    <source>
        <dbReference type="ARBA" id="ARBA00022578"/>
    </source>
</evidence>
<evidence type="ECO:0000256" key="10">
    <source>
        <dbReference type="PROSITE-ProRule" id="PRU00047"/>
    </source>
</evidence>
<dbReference type="SUPFAM" id="SSF53098">
    <property type="entry name" value="Ribonuclease H-like"/>
    <property type="match status" value="1"/>
</dbReference>
<dbReference type="InterPro" id="IPR001584">
    <property type="entry name" value="Integrase_cat-core"/>
</dbReference>
<keyword evidence="10" id="KW-0863">Zinc-finger</keyword>
<dbReference type="PANTHER" id="PTHR42648">
    <property type="entry name" value="TRANSPOSASE, PUTATIVE-RELATED"/>
    <property type="match status" value="1"/>
</dbReference>
<dbReference type="Pfam" id="PF14223">
    <property type="entry name" value="Retrotran_gag_2"/>
    <property type="match status" value="1"/>
</dbReference>
<keyword evidence="4" id="KW-0479">Metal-binding</keyword>
<dbReference type="GO" id="GO:0008270">
    <property type="term" value="F:zinc ion binding"/>
    <property type="evidence" value="ECO:0007669"/>
    <property type="project" value="UniProtKB-KW"/>
</dbReference>
<dbReference type="PANTHER" id="PTHR42648:SF26">
    <property type="entry name" value="INTEGRASE CATALYTIC DOMAIN-CONTAINING PROTEIN"/>
    <property type="match status" value="1"/>
</dbReference>
<dbReference type="GO" id="GO:0015074">
    <property type="term" value="P:DNA integration"/>
    <property type="evidence" value="ECO:0007669"/>
    <property type="project" value="InterPro"/>
</dbReference>
<evidence type="ECO:0000256" key="2">
    <source>
        <dbReference type="ARBA" id="ARBA00022664"/>
    </source>
</evidence>
<dbReference type="Pfam" id="PF25597">
    <property type="entry name" value="SH3_retrovirus"/>
    <property type="match status" value="1"/>
</dbReference>
<evidence type="ECO:0000259" key="13">
    <source>
        <dbReference type="PROSITE" id="PS50994"/>
    </source>
</evidence>
<name>A0A5C3EJV4_9BASI</name>
<dbReference type="CDD" id="cd09272">
    <property type="entry name" value="RNase_HI_RT_Ty1"/>
    <property type="match status" value="1"/>
</dbReference>
<feature type="domain" description="CCHC-type" evidence="12">
    <location>
        <begin position="269"/>
        <end position="283"/>
    </location>
</feature>
<dbReference type="Gene3D" id="4.10.60.10">
    <property type="entry name" value="Zinc finger, CCHC-type"/>
    <property type="match status" value="1"/>
</dbReference>
<dbReference type="InterPro" id="IPR043502">
    <property type="entry name" value="DNA/RNA_pol_sf"/>
</dbReference>
<dbReference type="Pfam" id="PF13976">
    <property type="entry name" value="gag_pre-integrs"/>
    <property type="match status" value="1"/>
</dbReference>
<dbReference type="PROSITE" id="PS50158">
    <property type="entry name" value="ZF_CCHC"/>
    <property type="match status" value="2"/>
</dbReference>
<dbReference type="InterPro" id="IPR036397">
    <property type="entry name" value="RNaseH_sf"/>
</dbReference>
<keyword evidence="2" id="KW-0507">mRNA processing</keyword>
<dbReference type="InterPro" id="IPR057670">
    <property type="entry name" value="SH3_retrovirus"/>
</dbReference>
<dbReference type="Pfam" id="PF00098">
    <property type="entry name" value="zf-CCHC"/>
    <property type="match status" value="1"/>
</dbReference>
<dbReference type="GO" id="GO:0003723">
    <property type="term" value="F:RNA binding"/>
    <property type="evidence" value="ECO:0007669"/>
    <property type="project" value="UniProtKB-KW"/>
</dbReference>
<comment type="catalytic activity">
    <reaction evidence="8">
        <text>DNA(n) + a 2'-deoxyribonucleoside 5'-triphosphate = DNA(n+1) + diphosphate</text>
        <dbReference type="Rhea" id="RHEA:22508"/>
        <dbReference type="Rhea" id="RHEA-COMP:17339"/>
        <dbReference type="Rhea" id="RHEA-COMP:17340"/>
        <dbReference type="ChEBI" id="CHEBI:33019"/>
        <dbReference type="ChEBI" id="CHEBI:61560"/>
        <dbReference type="ChEBI" id="CHEBI:173112"/>
        <dbReference type="EC" id="2.7.7.49"/>
    </reaction>
</comment>
<keyword evidence="5" id="KW-0064">Aspartyl protease</keyword>
<evidence type="ECO:0000313" key="14">
    <source>
        <dbReference type="EMBL" id="SPO29801.1"/>
    </source>
</evidence>
<dbReference type="InterPro" id="IPR054722">
    <property type="entry name" value="PolX-like_BBD"/>
</dbReference>
<sequence length="1392" mass="158110">MDKEKDNTLSGVPKLKSLDDYHAWKDDFTTAMMAKGKVWFCITEGNGPGTTAAASKNKEDWAEAEIKAQGFVLYAIGNDHKIIVKSLNSSKAMWDQIQEHFEQHISLCMGLIESELSNIKQHDNETIDQFATRIEKLCEQLGMTGKPVEVGRRMRALTQGLRPEFDMWKTIFQQENDAMFNSGKHKVTYKDEAGKELKLTPHIDVVDELERFRDALTNLRAREEEIKQQKTSQKQQTRHIAMSVQQQHHPNTNNQRRPNGNNNNRNTIRCTKCGRIGHATRVCGVKCNNCGIMGHYSNECSRLTSQPRSAPVRNDFNRRFNNNNNNTNNSNRNPTVNATARFVNAMSMDQNVNENINNQYQQNTDFQQQDMSRPITRGRALSARLINCDFTDDTMKGGIRSQQFRDSWILDSGASSHMTNRRDLFNKIDMKDTKMKIKTATGQTIDVKGVGEVDFIPIINGEQGEVVTFTDVLYAPKLDTNLISLTTLLNISDITFDKKNEDVVATIMQDNEVILQCRLEDNTMILNGDTTKMEHVFSTTVTHDALSNWHNCLGHASLKSVKEAIELTSGIKVPNTVKRIHCEICEAGKSTRKPFDTSETKSNVQLELIHSDVMGPFEESTEGYKYIVTLIDDFSRYTTVQGLVTKGEVPRVFRDYLQTMETRTGRQIRALQSDGGGEFVNQVLSDLMQRHGITHRKTVPYTPQQNGVAERMNRTLMDMVRCMLIQSGVPDHFWLHAIQHAAYVRNRLPNINTGKAKTPYELFYDKPTDISMIRPFGCAAWVHLLPHRRTSKLSPRSTKMIYLGTSLDRKAYELCDIEHTRLEQARDVNFIEDEFPSKPKQSRILVQETQPRRPRRIEENESEDEIDILALSSRTMTSNESPDPVTIQEAQSRTDWPQWEKAMQSELNSHKENGTWEVIDNNSSDMHLVTCKWVYKLKLKSDGTVDKYKARLVARGFKQWQGIDYEETFAPVLKFSTLRVLIAMATSLNLQIEQMDVVTAFLNGEITEDIYMSPPPGYWPGRVLKLKKALYGLKQAGRKWYEKLDSRLQQLGFSRLQSDFGVYKKGELPKTLCIIAVYVDDIVIVSSSRALLDSCKKDLASSFKMTEGRKLEFILGLEVLWGNAGTKLSQAAYIRRILGKFLPDMSKIATTPLPVSIPTGDFKRLNEEEHSTYRAIVGSLIYASTGSRPNISYATGKLSQEVDKPTTQSMKNAIHLLRYLKSTQMIGLNYLKDDTNSLTLEGYSDADFAGDTEDRKSTNGIVTTINGVPVNWFSKKQKIVADSTTVAEYIALTESVKDIIWTRQLLGELGLHQQGYTPIHIDNSAAKQLAADPKFHSRTKHIDVKFHFIREHVAAGEIKLFSVNTLDQRADCLTKSLGPNKVEESRRQLCLQ</sequence>
<keyword evidence="1" id="KW-0815">Transposition</keyword>
<dbReference type="InterPro" id="IPR025724">
    <property type="entry name" value="GAG-pre-integrase_dom"/>
</dbReference>
<dbReference type="GO" id="GO:0032196">
    <property type="term" value="P:transposition"/>
    <property type="evidence" value="ECO:0007669"/>
    <property type="project" value="UniProtKB-KW"/>
</dbReference>
<dbReference type="GO" id="GO:0005634">
    <property type="term" value="C:nucleus"/>
    <property type="evidence" value="ECO:0007669"/>
    <property type="project" value="UniProtKB-ARBA"/>
</dbReference>
<accession>A0A5C3EJV4</accession>
<keyword evidence="6" id="KW-0378">Hydrolase</keyword>
<keyword evidence="3" id="KW-0645">Protease</keyword>
<dbReference type="SMART" id="SM00343">
    <property type="entry name" value="ZnF_C2HC"/>
    <property type="match status" value="2"/>
</dbReference>
<keyword evidence="15" id="KW-1185">Reference proteome</keyword>
<dbReference type="Pfam" id="PF00665">
    <property type="entry name" value="rve"/>
    <property type="match status" value="1"/>
</dbReference>
<evidence type="ECO:0000256" key="5">
    <source>
        <dbReference type="ARBA" id="ARBA00022750"/>
    </source>
</evidence>
<evidence type="ECO:0000256" key="6">
    <source>
        <dbReference type="ARBA" id="ARBA00022801"/>
    </source>
</evidence>
<dbReference type="EMBL" id="OOIN01000030">
    <property type="protein sequence ID" value="SPO29801.1"/>
    <property type="molecule type" value="Genomic_DNA"/>
</dbReference>
<dbReference type="Proteomes" id="UP000324022">
    <property type="component" value="Unassembled WGS sequence"/>
</dbReference>
<evidence type="ECO:0000256" key="11">
    <source>
        <dbReference type="SAM" id="MobiDB-lite"/>
    </source>
</evidence>
<feature type="compositionally biased region" description="Low complexity" evidence="11">
    <location>
        <begin position="251"/>
        <end position="266"/>
    </location>
</feature>
<dbReference type="InterPro" id="IPR001878">
    <property type="entry name" value="Znf_CCHC"/>
</dbReference>
<dbReference type="OrthoDB" id="7691805at2759"/>
<feature type="domain" description="Integrase catalytic" evidence="13">
    <location>
        <begin position="590"/>
        <end position="767"/>
    </location>
</feature>
<protein>
    <submittedName>
        <fullName evidence="14">Uncharacterized protein</fullName>
    </submittedName>
</protein>
<evidence type="ECO:0000259" key="12">
    <source>
        <dbReference type="PROSITE" id="PS50158"/>
    </source>
</evidence>
<dbReference type="GO" id="GO:0004190">
    <property type="term" value="F:aspartic-type endopeptidase activity"/>
    <property type="evidence" value="ECO:0007669"/>
    <property type="project" value="UniProtKB-KW"/>
</dbReference>
<evidence type="ECO:0000256" key="3">
    <source>
        <dbReference type="ARBA" id="ARBA00022670"/>
    </source>
</evidence>
<dbReference type="InterPro" id="IPR039537">
    <property type="entry name" value="Retrotran_Ty1/copia-like"/>
</dbReference>
<evidence type="ECO:0000256" key="7">
    <source>
        <dbReference type="ARBA" id="ARBA00022884"/>
    </source>
</evidence>
<dbReference type="GO" id="GO:0003887">
    <property type="term" value="F:DNA-directed DNA polymerase activity"/>
    <property type="evidence" value="ECO:0007669"/>
    <property type="project" value="UniProtKB-EC"/>
</dbReference>
<dbReference type="InterPro" id="IPR013103">
    <property type="entry name" value="RVT_2"/>
</dbReference>
<keyword evidence="7" id="KW-0694">RNA-binding</keyword>
<dbReference type="InterPro" id="IPR036875">
    <property type="entry name" value="Znf_CCHC_sf"/>
</dbReference>
<reference evidence="14 15" key="1">
    <citation type="submission" date="2018-03" db="EMBL/GenBank/DDBJ databases">
        <authorList>
            <person name="Guldener U."/>
        </authorList>
    </citation>
    <scope>NUCLEOTIDE SEQUENCE [LARGE SCALE GENOMIC DNA]</scope>
    <source>
        <strain evidence="14 15">NBRC100155</strain>
    </source>
</reference>
<dbReference type="Pfam" id="PF07727">
    <property type="entry name" value="RVT_2"/>
    <property type="match status" value="1"/>
</dbReference>
<feature type="region of interest" description="Disordered" evidence="11">
    <location>
        <begin position="223"/>
        <end position="266"/>
    </location>
</feature>
<dbReference type="InterPro" id="IPR012337">
    <property type="entry name" value="RNaseH-like_sf"/>
</dbReference>
<evidence type="ECO:0000256" key="4">
    <source>
        <dbReference type="ARBA" id="ARBA00022723"/>
    </source>
</evidence>
<gene>
    <name evidence="14" type="ORF">UTRI_10284</name>
</gene>
<evidence type="ECO:0000313" key="15">
    <source>
        <dbReference type="Proteomes" id="UP000324022"/>
    </source>
</evidence>